<reference evidence="1 2" key="1">
    <citation type="submission" date="2020-06" db="EMBL/GenBank/DDBJ databases">
        <authorList>
            <person name="Li R."/>
            <person name="Bekaert M."/>
        </authorList>
    </citation>
    <scope>NUCLEOTIDE SEQUENCE [LARGE SCALE GENOMIC DNA]</scope>
    <source>
        <strain evidence="2">wild</strain>
    </source>
</reference>
<sequence length="264" mass="30130">MVYGVIAHDDNLALLLEMIDGPITACLGPPDLQQSMLNRYLPVKFEKQVKRLLVAWDSWQLGMILFNLLTRKNLHIIGKVTTQDNLNFTREKMKQCIHRQVLDKVDKIQSGILPILIGLLGVDYRKILTPELLLNELNKNVTFTGDDLLFGCDIMDEKDITINTRSGLEIQGHWVDCDVLRKSDKVARVVLEETVTVPPHSEVILPGYGINAKRLDTRCCTIEPVVEDDRKILVARCMIDPYQDTVPVRFVNLESFSVKMKKNY</sequence>
<evidence type="ECO:0000313" key="1">
    <source>
        <dbReference type="EMBL" id="CAC5421647.1"/>
    </source>
</evidence>
<protein>
    <submittedName>
        <fullName evidence="1">Uncharacterized protein</fullName>
    </submittedName>
</protein>
<dbReference type="AlphaFoldDB" id="A0A6J8EMP8"/>
<dbReference type="EMBL" id="CACVKT020009360">
    <property type="protein sequence ID" value="CAC5421647.1"/>
    <property type="molecule type" value="Genomic_DNA"/>
</dbReference>
<gene>
    <name evidence="1" type="ORF">MCOR_53742</name>
</gene>
<evidence type="ECO:0000313" key="2">
    <source>
        <dbReference type="Proteomes" id="UP000507470"/>
    </source>
</evidence>
<keyword evidence="2" id="KW-1185">Reference proteome</keyword>
<accession>A0A6J8EMP8</accession>
<name>A0A6J8EMP8_MYTCO</name>
<organism evidence="1 2">
    <name type="scientific">Mytilus coruscus</name>
    <name type="common">Sea mussel</name>
    <dbReference type="NCBI Taxonomy" id="42192"/>
    <lineage>
        <taxon>Eukaryota</taxon>
        <taxon>Metazoa</taxon>
        <taxon>Spiralia</taxon>
        <taxon>Lophotrochozoa</taxon>
        <taxon>Mollusca</taxon>
        <taxon>Bivalvia</taxon>
        <taxon>Autobranchia</taxon>
        <taxon>Pteriomorphia</taxon>
        <taxon>Mytilida</taxon>
        <taxon>Mytiloidea</taxon>
        <taxon>Mytilidae</taxon>
        <taxon>Mytilinae</taxon>
        <taxon>Mytilus</taxon>
    </lineage>
</organism>
<dbReference type="Proteomes" id="UP000507470">
    <property type="component" value="Unassembled WGS sequence"/>
</dbReference>
<proteinExistence type="predicted"/>